<organism evidence="2 3">
    <name type="scientific">Thermoflavimicrobium daqui</name>
    <dbReference type="NCBI Taxonomy" id="2137476"/>
    <lineage>
        <taxon>Bacteria</taxon>
        <taxon>Bacillati</taxon>
        <taxon>Bacillota</taxon>
        <taxon>Bacilli</taxon>
        <taxon>Bacillales</taxon>
        <taxon>Thermoactinomycetaceae</taxon>
        <taxon>Thermoflavimicrobium</taxon>
    </lineage>
</organism>
<dbReference type="InterPro" id="IPR001608">
    <property type="entry name" value="Ala_racemase_N"/>
</dbReference>
<evidence type="ECO:0000313" key="3">
    <source>
        <dbReference type="Proteomes" id="UP000251213"/>
    </source>
</evidence>
<dbReference type="PANTHER" id="PTHR28004:SF2">
    <property type="entry name" value="D-SERINE DEHYDRATASE"/>
    <property type="match status" value="1"/>
</dbReference>
<dbReference type="Gene3D" id="3.20.20.10">
    <property type="entry name" value="Alanine racemase"/>
    <property type="match status" value="1"/>
</dbReference>
<dbReference type="InterPro" id="IPR051466">
    <property type="entry name" value="D-amino_acid_metab_enzyme"/>
</dbReference>
<dbReference type="Proteomes" id="UP000251213">
    <property type="component" value="Unassembled WGS sequence"/>
</dbReference>
<keyword evidence="3" id="KW-1185">Reference proteome</keyword>
<reference evidence="2 3" key="1">
    <citation type="submission" date="2018-06" db="EMBL/GenBank/DDBJ databases">
        <title>Thermoflavimicrobium daqus sp. nov., a thermophilic microbe isolated from Moutai-flavour Daqu.</title>
        <authorList>
            <person name="Wang X."/>
            <person name="Zhou H."/>
        </authorList>
    </citation>
    <scope>NUCLEOTIDE SEQUENCE [LARGE SCALE GENOMIC DNA]</scope>
    <source>
        <strain evidence="2 3">FBKL4.011</strain>
    </source>
</reference>
<dbReference type="AlphaFoldDB" id="A0A364K0X4"/>
<dbReference type="InterPro" id="IPR029066">
    <property type="entry name" value="PLP-binding_barrel"/>
</dbReference>
<dbReference type="GO" id="GO:0036088">
    <property type="term" value="P:D-serine catabolic process"/>
    <property type="evidence" value="ECO:0007669"/>
    <property type="project" value="TreeGrafter"/>
</dbReference>
<sequence length="397" mass="44861">MGERSYAYYREVFKEESKPFAFLDRDLLDENIKAILMKSGHKQIRIASKSIRCVDVLKYILQKSDRFQGVMCFTISEAIFLAEQGIDDLLVAYPEWDEKRLRQAIQSIKNGHNMTLMVDSIQHIQKIEQVACQENTKVPVCMDIDLSVSFPGLHFGVRRSPIRTVDQVNEIARNIAQSRYVFLDGVMGYEAQIAGVGDHVPKQVLMNQMIRLLKMHSRLKIVKKRREVAKSLQKEGYPIRFFNGGGTGSISHTVQEDVITEITVGSGFYAPMLFDYYTDFRFKPAAGFAIEVTRKPTSGIYTCLGGGYVASGSAGKDKLPQPYLPFGAKLLDLEGAGEVQTPICYQGEEKIDLGDPIFMRHSKAGELCERFQELIWIAEGKIVHRAKTYRGEGKCFL</sequence>
<gene>
    <name evidence="2" type="ORF">DL897_17015</name>
</gene>
<feature type="domain" description="Alanine racemase N-terminal" evidence="1">
    <location>
        <begin position="24"/>
        <end position="220"/>
    </location>
</feature>
<protein>
    <submittedName>
        <fullName evidence="2">Amino acid aldolase</fullName>
    </submittedName>
</protein>
<name>A0A364K0X4_9BACL</name>
<dbReference type="SUPFAM" id="SSF51419">
    <property type="entry name" value="PLP-binding barrel"/>
    <property type="match status" value="1"/>
</dbReference>
<dbReference type="RefSeq" id="WP_113660315.1">
    <property type="nucleotide sequence ID" value="NZ_KZ845680.1"/>
</dbReference>
<comment type="caution">
    <text evidence="2">The sequence shown here is derived from an EMBL/GenBank/DDBJ whole genome shotgun (WGS) entry which is preliminary data.</text>
</comment>
<accession>A0A364K0X4</accession>
<dbReference type="EMBL" id="QJKK01000018">
    <property type="protein sequence ID" value="RAL21337.1"/>
    <property type="molecule type" value="Genomic_DNA"/>
</dbReference>
<evidence type="ECO:0000259" key="1">
    <source>
        <dbReference type="Pfam" id="PF01168"/>
    </source>
</evidence>
<dbReference type="GO" id="GO:0008721">
    <property type="term" value="F:D-serine ammonia-lyase activity"/>
    <property type="evidence" value="ECO:0007669"/>
    <property type="project" value="TreeGrafter"/>
</dbReference>
<dbReference type="CDD" id="cd06813">
    <property type="entry name" value="PLPDE_III_DSD_D-TA_like_2"/>
    <property type="match status" value="1"/>
</dbReference>
<dbReference type="PANTHER" id="PTHR28004">
    <property type="entry name" value="ZGC:162816-RELATED"/>
    <property type="match status" value="1"/>
</dbReference>
<reference evidence="2 3" key="2">
    <citation type="submission" date="2018-06" db="EMBL/GenBank/DDBJ databases">
        <authorList>
            <person name="Zhirakovskaya E."/>
        </authorList>
    </citation>
    <scope>NUCLEOTIDE SEQUENCE [LARGE SCALE GENOMIC DNA]</scope>
    <source>
        <strain evidence="2 3">FBKL4.011</strain>
    </source>
</reference>
<proteinExistence type="predicted"/>
<evidence type="ECO:0000313" key="2">
    <source>
        <dbReference type="EMBL" id="RAL21337.1"/>
    </source>
</evidence>
<dbReference type="Pfam" id="PF01168">
    <property type="entry name" value="Ala_racemase_N"/>
    <property type="match status" value="1"/>
</dbReference>
<dbReference type="OrthoDB" id="2445260at2"/>